<proteinExistence type="predicted"/>
<dbReference type="Proteomes" id="UP001186974">
    <property type="component" value="Unassembled WGS sequence"/>
</dbReference>
<protein>
    <submittedName>
        <fullName evidence="1">Uncharacterized protein</fullName>
    </submittedName>
</protein>
<evidence type="ECO:0000313" key="2">
    <source>
        <dbReference type="Proteomes" id="UP001186974"/>
    </source>
</evidence>
<keyword evidence="2" id="KW-1185">Reference proteome</keyword>
<evidence type="ECO:0000313" key="1">
    <source>
        <dbReference type="EMBL" id="KAK3061867.1"/>
    </source>
</evidence>
<reference evidence="1" key="1">
    <citation type="submission" date="2024-09" db="EMBL/GenBank/DDBJ databases">
        <title>Black Yeasts Isolated from many extreme environments.</title>
        <authorList>
            <person name="Coleine C."/>
            <person name="Stajich J.E."/>
            <person name="Selbmann L."/>
        </authorList>
    </citation>
    <scope>NUCLEOTIDE SEQUENCE</scope>
    <source>
        <strain evidence="1">CCFEE 5737</strain>
    </source>
</reference>
<organism evidence="1 2">
    <name type="scientific">Coniosporium uncinatum</name>
    <dbReference type="NCBI Taxonomy" id="93489"/>
    <lineage>
        <taxon>Eukaryota</taxon>
        <taxon>Fungi</taxon>
        <taxon>Dikarya</taxon>
        <taxon>Ascomycota</taxon>
        <taxon>Pezizomycotina</taxon>
        <taxon>Dothideomycetes</taxon>
        <taxon>Dothideomycetes incertae sedis</taxon>
        <taxon>Coniosporium</taxon>
    </lineage>
</organism>
<accession>A0ACC3D4S1</accession>
<gene>
    <name evidence="1" type="ORF">LTS18_005282</name>
</gene>
<sequence length="384" mass="42091">MDLQFWCQMAVGDKRGGLDWFYQRWPPGSDIDEHGQRLRVASRNTYWTGLGMIGHDLVNESDHVGFDVRQHTIGEAWLNWGVDPIDSPADGANEASHNSQTKFCNETQSTASLRMMEYMLDSKSTTDVISGSVFGGPLDEEVDPTQPSITEKARLSYVQGYQLLEADPVVHYSTLGQDIVTSIAALLSQTGNKSDGQSAQTPAQSFTGARVLEGIKSYLEHPPPESRSRASFAALDLLAEPATPSLPSFNPSGGLTASSIDRPLTILTLDIAPYVRNIVSFDLYLEAQRLRLSNLLSAGGSDRKKARTTRASRSALEGGPRQTTRRERWFHKDLNVNAVLGTAGQDWAGLESRGREETGTETPTNSLRVVTEEPEFSTQGSSIR</sequence>
<dbReference type="EMBL" id="JAWDJW010007584">
    <property type="protein sequence ID" value="KAK3061867.1"/>
    <property type="molecule type" value="Genomic_DNA"/>
</dbReference>
<name>A0ACC3D4S1_9PEZI</name>
<comment type="caution">
    <text evidence="1">The sequence shown here is derived from an EMBL/GenBank/DDBJ whole genome shotgun (WGS) entry which is preliminary data.</text>
</comment>